<evidence type="ECO:0000313" key="3">
    <source>
        <dbReference type="EMBL" id="NJC27178.1"/>
    </source>
</evidence>
<dbReference type="GO" id="GO:0004751">
    <property type="term" value="F:ribose-5-phosphate isomerase activity"/>
    <property type="evidence" value="ECO:0007669"/>
    <property type="project" value="UniProtKB-EC"/>
</dbReference>
<dbReference type="InterPro" id="IPR003500">
    <property type="entry name" value="RpiB_LacA_LacB"/>
</dbReference>
<keyword evidence="4" id="KW-1185">Reference proteome</keyword>
<proteinExistence type="inferred from homology"/>
<comment type="similarity">
    <text evidence="1">Belongs to the LacAB/RpiB family.</text>
</comment>
<dbReference type="InterPro" id="IPR036569">
    <property type="entry name" value="RpiB_LacA_LacB_sf"/>
</dbReference>
<dbReference type="PANTHER" id="PTHR43732:SF1">
    <property type="entry name" value="RIBOSE 5-PHOSPHATE ISOMERASE"/>
    <property type="match status" value="1"/>
</dbReference>
<organism evidence="3 4">
    <name type="scientific">Neolewinella antarctica</name>
    <dbReference type="NCBI Taxonomy" id="442734"/>
    <lineage>
        <taxon>Bacteria</taxon>
        <taxon>Pseudomonadati</taxon>
        <taxon>Bacteroidota</taxon>
        <taxon>Saprospiria</taxon>
        <taxon>Saprospirales</taxon>
        <taxon>Lewinellaceae</taxon>
        <taxon>Neolewinella</taxon>
    </lineage>
</organism>
<dbReference type="Gene3D" id="3.40.1400.10">
    <property type="entry name" value="Sugar-phosphate isomerase, RpiB/LacA/LacB"/>
    <property type="match status" value="1"/>
</dbReference>
<reference evidence="3 4" key="1">
    <citation type="submission" date="2020-03" db="EMBL/GenBank/DDBJ databases">
        <title>Genomic Encyclopedia of Type Strains, Phase IV (KMG-IV): sequencing the most valuable type-strain genomes for metagenomic binning, comparative biology and taxonomic classification.</title>
        <authorList>
            <person name="Goeker M."/>
        </authorList>
    </citation>
    <scope>NUCLEOTIDE SEQUENCE [LARGE SCALE GENOMIC DNA]</scope>
    <source>
        <strain evidence="3 4">DSM 105096</strain>
    </source>
</reference>
<dbReference type="EC" id="5.3.1.6" evidence="3"/>
<comment type="caution">
    <text evidence="3">The sequence shown here is derived from an EMBL/GenBank/DDBJ whole genome shotgun (WGS) entry which is preliminary data.</text>
</comment>
<dbReference type="SUPFAM" id="SSF89623">
    <property type="entry name" value="Ribose/Galactose isomerase RpiB/AlsB"/>
    <property type="match status" value="1"/>
</dbReference>
<dbReference type="PANTHER" id="PTHR43732">
    <property type="entry name" value="RIBOSE 5-PHOSPHATE ISOMERASE-RELATED"/>
    <property type="match status" value="1"/>
</dbReference>
<evidence type="ECO:0000313" key="4">
    <source>
        <dbReference type="Proteomes" id="UP000770785"/>
    </source>
</evidence>
<dbReference type="EMBL" id="JAATJH010000004">
    <property type="protein sequence ID" value="NJC27178.1"/>
    <property type="molecule type" value="Genomic_DNA"/>
</dbReference>
<dbReference type="NCBIfam" id="TIGR00689">
    <property type="entry name" value="rpiB_lacA_lacB"/>
    <property type="match status" value="1"/>
</dbReference>
<dbReference type="PIRSF" id="PIRSF005384">
    <property type="entry name" value="RpiB_LacA_B"/>
    <property type="match status" value="1"/>
</dbReference>
<keyword evidence="2 3" id="KW-0413">Isomerase</keyword>
<protein>
    <submittedName>
        <fullName evidence="3">Ribose 5-phosphate isomerase B</fullName>
        <ecNumber evidence="3">5.3.1.6</ecNumber>
    </submittedName>
</protein>
<dbReference type="InterPro" id="IPR051812">
    <property type="entry name" value="SPI_LacAB/RpiB"/>
</dbReference>
<gene>
    <name evidence="3" type="ORF">GGR27_002691</name>
</gene>
<accession>A0ABX0XE48</accession>
<name>A0ABX0XE48_9BACT</name>
<evidence type="ECO:0000256" key="1">
    <source>
        <dbReference type="ARBA" id="ARBA00008754"/>
    </source>
</evidence>
<dbReference type="Proteomes" id="UP000770785">
    <property type="component" value="Unassembled WGS sequence"/>
</dbReference>
<sequence>MASITKVYRIREVIYGHKQKIDLMKIGIATDHGGIELKQQLQKYLEEKGFSVKDFGAYEYDATDDFPDFVVPLARAVATGDVARGVAVCGSGVGASIAANKINGVRACLITETYSARQGVEHDDMNMICVGGRVIGIALAQELLDNFLGAEYQGLPRQLRRMGKVADLEK</sequence>
<dbReference type="Pfam" id="PF02502">
    <property type="entry name" value="LacAB_rpiB"/>
    <property type="match status" value="1"/>
</dbReference>
<dbReference type="NCBIfam" id="NF004051">
    <property type="entry name" value="PRK05571.1"/>
    <property type="match status" value="1"/>
</dbReference>
<evidence type="ECO:0000256" key="2">
    <source>
        <dbReference type="ARBA" id="ARBA00023235"/>
    </source>
</evidence>